<organism evidence="1 2">
    <name type="scientific">Gibbsiella quercinecans</name>
    <dbReference type="NCBI Taxonomy" id="929813"/>
    <lineage>
        <taxon>Bacteria</taxon>
        <taxon>Pseudomonadati</taxon>
        <taxon>Pseudomonadota</taxon>
        <taxon>Gammaproteobacteria</taxon>
        <taxon>Enterobacterales</taxon>
        <taxon>Yersiniaceae</taxon>
        <taxon>Gibbsiella</taxon>
    </lineage>
</organism>
<keyword evidence="2" id="KW-1185">Reference proteome</keyword>
<evidence type="ECO:0000313" key="2">
    <source>
        <dbReference type="Proteomes" id="UP000217182"/>
    </source>
</evidence>
<dbReference type="Proteomes" id="UP000217182">
    <property type="component" value="Chromosome"/>
</dbReference>
<gene>
    <name evidence="1" type="ORF">AWC35_21050</name>
</gene>
<dbReference type="RefSeq" id="WP_095848209.1">
    <property type="nucleotide sequence ID" value="NZ_CP014136.1"/>
</dbReference>
<reference evidence="1 2" key="1">
    <citation type="submission" date="2016-01" db="EMBL/GenBank/DDBJ databases">
        <authorList>
            <person name="Oliw E.H."/>
        </authorList>
    </citation>
    <scope>NUCLEOTIDE SEQUENCE [LARGE SCALE GENOMIC DNA]</scope>
    <source>
        <strain evidence="1 2">FRB97</strain>
    </source>
</reference>
<evidence type="ECO:0000313" key="1">
    <source>
        <dbReference type="EMBL" id="ATA21628.1"/>
    </source>
</evidence>
<proteinExistence type="predicted"/>
<name>A0A250B5U9_9GAMM</name>
<dbReference type="AlphaFoldDB" id="A0A250B5U9"/>
<dbReference type="EMBL" id="CP014136">
    <property type="protein sequence ID" value="ATA21628.1"/>
    <property type="molecule type" value="Genomic_DNA"/>
</dbReference>
<sequence length="62" mass="6638">MRAEGQNTNLSPPGNLTTGFDTIKDNIIGEWSTDVEAIEGAERRIGETARTAVSGELFQNSA</sequence>
<dbReference type="KEGG" id="gqu:AWC35_21050"/>
<accession>A0A250B5U9</accession>
<protein>
    <submittedName>
        <fullName evidence="1">Uncharacterized protein</fullName>
    </submittedName>
</protein>